<dbReference type="KEGG" id="ssm:Spirs_2327"/>
<name>E1R1R6_SEDSS</name>
<comment type="cofactor">
    <cofactor evidence="1">
        <name>FMN</name>
        <dbReference type="ChEBI" id="CHEBI:58210"/>
    </cofactor>
</comment>
<keyword evidence="6" id="KW-0028">Amino-acid biosynthesis</keyword>
<evidence type="ECO:0000256" key="16">
    <source>
        <dbReference type="ARBA" id="ARBA00023291"/>
    </source>
</evidence>
<evidence type="ECO:0000256" key="6">
    <source>
        <dbReference type="ARBA" id="ARBA00022605"/>
    </source>
</evidence>
<dbReference type="RefSeq" id="WP_013254905.1">
    <property type="nucleotide sequence ID" value="NC_014364.1"/>
</dbReference>
<dbReference type="FunFam" id="3.20.20.70:FF:000031">
    <property type="entry name" value="Glutamate synthase 1 [NADH]"/>
    <property type="match status" value="1"/>
</dbReference>
<keyword evidence="10" id="KW-0274">FAD</keyword>
<keyword evidence="7" id="KW-0285">Flavoprotein</keyword>
<evidence type="ECO:0000256" key="12">
    <source>
        <dbReference type="ARBA" id="ARBA00023002"/>
    </source>
</evidence>
<comment type="similarity">
    <text evidence="4">Belongs to the glutamate synthase family.</text>
</comment>
<dbReference type="PROSITE" id="PS51278">
    <property type="entry name" value="GATASE_TYPE_2"/>
    <property type="match status" value="1"/>
</dbReference>
<evidence type="ECO:0000256" key="13">
    <source>
        <dbReference type="ARBA" id="ARBA00023004"/>
    </source>
</evidence>
<dbReference type="eggNOG" id="COG0067">
    <property type="taxonomic scope" value="Bacteria"/>
</dbReference>
<dbReference type="STRING" id="573413.Spirs_2327"/>
<dbReference type="MEROPS" id="C44.003"/>
<dbReference type="InterPro" id="IPR002489">
    <property type="entry name" value="Glu_synth_asu_C"/>
</dbReference>
<dbReference type="InterPro" id="IPR036485">
    <property type="entry name" value="Glu_synth_asu_C_sf"/>
</dbReference>
<dbReference type="PANTHER" id="PTHR11938:SF133">
    <property type="entry name" value="GLUTAMATE SYNTHASE (NADH)"/>
    <property type="match status" value="1"/>
</dbReference>
<evidence type="ECO:0000256" key="14">
    <source>
        <dbReference type="ARBA" id="ARBA00023014"/>
    </source>
</evidence>
<gene>
    <name evidence="22" type="ordered locus">Spirs_2327</name>
</gene>
<evidence type="ECO:0000256" key="18">
    <source>
        <dbReference type="ARBA" id="ARBA00048151"/>
    </source>
</evidence>
<dbReference type="SUPFAM" id="SSF56235">
    <property type="entry name" value="N-terminal nucleophile aminohydrolases (Ntn hydrolases)"/>
    <property type="match status" value="1"/>
</dbReference>
<evidence type="ECO:0000256" key="10">
    <source>
        <dbReference type="ARBA" id="ARBA00022827"/>
    </source>
</evidence>
<evidence type="ECO:0000256" key="19">
    <source>
        <dbReference type="ARBA" id="ARBA00072108"/>
    </source>
</evidence>
<dbReference type="eggNOG" id="COG0070">
    <property type="taxonomic scope" value="Bacteria"/>
</dbReference>
<dbReference type="InterPro" id="IPR006982">
    <property type="entry name" value="Glu_synth_centr_N"/>
</dbReference>
<dbReference type="eggNOG" id="COG0069">
    <property type="taxonomic scope" value="Bacteria"/>
</dbReference>
<dbReference type="NCBIfam" id="NF008730">
    <property type="entry name" value="PRK11750.1"/>
    <property type="match status" value="1"/>
</dbReference>
<dbReference type="GO" id="GO:0046872">
    <property type="term" value="F:metal ion binding"/>
    <property type="evidence" value="ECO:0007669"/>
    <property type="project" value="UniProtKB-KW"/>
</dbReference>
<evidence type="ECO:0000256" key="15">
    <source>
        <dbReference type="ARBA" id="ARBA00023164"/>
    </source>
</evidence>
<proteinExistence type="inferred from homology"/>
<dbReference type="EC" id="1.4.1.13" evidence="5"/>
<dbReference type="Pfam" id="PF01645">
    <property type="entry name" value="Glu_synthase"/>
    <property type="match status" value="1"/>
</dbReference>
<evidence type="ECO:0000313" key="23">
    <source>
        <dbReference type="Proteomes" id="UP000002318"/>
    </source>
</evidence>
<keyword evidence="8" id="KW-0288">FMN</keyword>
<dbReference type="Pfam" id="PF00310">
    <property type="entry name" value="GATase_2"/>
    <property type="match status" value="1"/>
</dbReference>
<dbReference type="OrthoDB" id="9758182at2"/>
<evidence type="ECO:0000256" key="5">
    <source>
        <dbReference type="ARBA" id="ARBA00012079"/>
    </source>
</evidence>
<evidence type="ECO:0000256" key="7">
    <source>
        <dbReference type="ARBA" id="ARBA00022630"/>
    </source>
</evidence>
<dbReference type="Proteomes" id="UP000002318">
    <property type="component" value="Chromosome"/>
</dbReference>
<evidence type="ECO:0000256" key="9">
    <source>
        <dbReference type="ARBA" id="ARBA00022723"/>
    </source>
</evidence>
<comment type="cofactor">
    <cofactor evidence="3">
        <name>FAD</name>
        <dbReference type="ChEBI" id="CHEBI:57692"/>
    </cofactor>
</comment>
<keyword evidence="14" id="KW-0411">Iron-sulfur</keyword>
<dbReference type="CDD" id="cd00713">
    <property type="entry name" value="GltS"/>
    <property type="match status" value="1"/>
</dbReference>
<keyword evidence="15" id="KW-0314">Glutamate biosynthesis</keyword>
<dbReference type="SUPFAM" id="SSF69336">
    <property type="entry name" value="Alpha subunit of glutamate synthase, C-terminal domain"/>
    <property type="match status" value="1"/>
</dbReference>
<dbReference type="Pfam" id="PF01493">
    <property type="entry name" value="GXGXG"/>
    <property type="match status" value="1"/>
</dbReference>
<dbReference type="GO" id="GO:0051538">
    <property type="term" value="F:3 iron, 4 sulfur cluster binding"/>
    <property type="evidence" value="ECO:0007669"/>
    <property type="project" value="UniProtKB-KW"/>
</dbReference>
<evidence type="ECO:0000256" key="1">
    <source>
        <dbReference type="ARBA" id="ARBA00001917"/>
    </source>
</evidence>
<keyword evidence="23" id="KW-1185">Reference proteome</keyword>
<dbReference type="Pfam" id="PF04898">
    <property type="entry name" value="Glu_syn_central"/>
    <property type="match status" value="1"/>
</dbReference>
<sequence>MQPEQGLYDPQFEHDACGVGFIANIDGTRAHDIVEDSIQILINLEHRGAVGGDMKTGDGAGMLTQIPDDFFRSKVSFTLPPAGEYGVGVFFLSGLSADYYEKGKEIVESTIQDEGGSFLGWREVPINTDALGETALASLPAIEQAFFSFSDLKGLELERRLYICRKVMEKRASDLGMEIDDFYIPSLSSRTIVYKGMFVSTQFTGFYPDVLDPLFTSAISLVHQRYSTNTFPSWALAQPFRYIAHNGEINTLRRNMNNMMARETSISSPLFGDEITKLSPIVNPATSDSAVFDNVFELLVEGGRDMDHAMMMMVPEAFGTRYHISEDKRAFYEYHAAIMEPWDGPAAIVFTDGIRIGATLDRNGLRPGRYVTTKSGKVVLASEAGVLEFPPEQIIEKGRLAPGKMFLVDTEKKRVFKDNVLKAAVSRGKPYRRWLEKNKIELKGLFGLPSPVPLDKDTLLSRLRAFGYTLEDVVKIITPMTVNAQEPIGSMGNDAALAVLSERPQLLYDYFKQMFAQVTNPPIDAYRENLVMSLMSFVGRERNLLAESPEHCRQLKLAHPVLTNDDLHRLRNSQIDDFHVESVPMLFPCCETGGALKPALDQLCRQVEEKIDEGASLIILSDRGMSQEMVPIPALLAMGAVQQYLVRQGKRHLSGIIIETGEAREVHHVATLVGYGASGVNPYMVFEALMDLKRRGYIPEEITVEQAAENYITAVKKGLLKVMSKMGISTLRSYRGSQIYEALGLNSDLMKEYFPHTPSNIEGIGLAEIERETVQRHLSGYRFDEKQLDHLDSGGLYNYRKNSTRHRFTPLAIVKLQKAVREGSYETFKEYSGEINNIEKNLCSLRGLFTFKEREAIPLEEVESAEEIVKRFASAAMSFGSLSEEAHTTIAIAMNRLGAMSNSGEGGEDNHRYKPLPGGDSAVSTVKQIASGRFGVTGEYLVNAKELQIKMAQGAKPGEGGQLPGHKVDDIIARVRHSTPGVMLISPPPHHDIYSIEDLAQLIYDLKHANPKARVSVKLVSEVGVGTIAAGVAKGKADMVLISSGEGGTGASPLSSLYHAGSYWELGLAETQQVLVKNKLRENIRVQVDGQLRTGRDIVVAAMLGAEEFGFGTVTLVSLGCILMRKCHLNSCPVGIATQDERLRCRFQGKPEHLMNFMLFVAREVREIMASLGFRRFEEMVGRSDLLDVTHAVDHYKMKGLDLSKILEEPDPNPDAPRRCLGYIKTDFTKSFDWHMIQEAKPAIEKKEPVELSYKVRNSNRTIGAMLSSEVSSRYGLEGLAEDTIKIHLQGSAGQSFGAFLAHGISLSLEGEANDYFGKGLSGGKLAVFPPKGSQFLAQRNIITGNVNLFGATGGEAYINGRAGERFAVRNSGAVAVVEGVGDHGCEYMTGGAVIVLGETGINFAAGMSGGIAYVLDESQLFDTRCNLEMVDVEQITDEKDEAFMKHYIERHVRYTGSRNGARILEIWDEIVPLFVKVIPIDYRKALERINRNRVVQSESAFITEEVGG</sequence>
<dbReference type="Gene3D" id="3.60.20.10">
    <property type="entry name" value="Glutamine Phosphoribosylpyrophosphate, subunit 1, domain 1"/>
    <property type="match status" value="1"/>
</dbReference>
<evidence type="ECO:0000256" key="17">
    <source>
        <dbReference type="ARBA" id="ARBA00037898"/>
    </source>
</evidence>
<accession>E1R1R6</accession>
<dbReference type="InterPro" id="IPR029055">
    <property type="entry name" value="Ntn_hydrolases_N"/>
</dbReference>
<dbReference type="GO" id="GO:0006537">
    <property type="term" value="P:glutamate biosynthetic process"/>
    <property type="evidence" value="ECO:0007669"/>
    <property type="project" value="UniProtKB-KW"/>
</dbReference>
<evidence type="ECO:0000313" key="22">
    <source>
        <dbReference type="EMBL" id="ADK81442.1"/>
    </source>
</evidence>
<keyword evidence="16" id="KW-0003">3Fe-4S</keyword>
<protein>
    <recommendedName>
        <fullName evidence="19">Glutamate synthase [NADPH] large chain</fullName>
        <ecNumber evidence="5">1.4.1.13</ecNumber>
    </recommendedName>
    <alternativeName>
        <fullName evidence="20">Glutamate synthase subunit alpha</fullName>
    </alternativeName>
</protein>
<feature type="domain" description="Glutamine amidotransferase type-2" evidence="21">
    <location>
        <begin position="17"/>
        <end position="411"/>
    </location>
</feature>
<keyword evidence="13" id="KW-0408">Iron</keyword>
<dbReference type="PANTHER" id="PTHR11938">
    <property type="entry name" value="FAD NADPH DEHYDROGENASE/OXIDOREDUCTASE"/>
    <property type="match status" value="1"/>
</dbReference>
<dbReference type="InterPro" id="IPR013785">
    <property type="entry name" value="Aldolase_TIM"/>
</dbReference>
<evidence type="ECO:0000256" key="3">
    <source>
        <dbReference type="ARBA" id="ARBA00001974"/>
    </source>
</evidence>
<dbReference type="SUPFAM" id="SSF51395">
    <property type="entry name" value="FMN-linked oxidoreductases"/>
    <property type="match status" value="1"/>
</dbReference>
<dbReference type="GO" id="GO:0004355">
    <property type="term" value="F:glutamate synthase (NADPH) activity"/>
    <property type="evidence" value="ECO:0007669"/>
    <property type="project" value="UniProtKB-EC"/>
</dbReference>
<reference evidence="22 23" key="1">
    <citation type="journal article" date="2010" name="Stand. Genomic Sci.">
        <title>Complete genome sequence of Spirochaeta smaragdinae type strain (SEBR 4228).</title>
        <authorList>
            <person name="Mavromatis K."/>
            <person name="Yasawong M."/>
            <person name="Chertkov O."/>
            <person name="Lapidus A."/>
            <person name="Lucas S."/>
            <person name="Nolan M."/>
            <person name="Del Rio T.G."/>
            <person name="Tice H."/>
            <person name="Cheng J.F."/>
            <person name="Pitluck S."/>
            <person name="Liolios K."/>
            <person name="Ivanova N."/>
            <person name="Tapia R."/>
            <person name="Han C."/>
            <person name="Bruce D."/>
            <person name="Goodwin L."/>
            <person name="Pati A."/>
            <person name="Chen A."/>
            <person name="Palaniappan K."/>
            <person name="Land M."/>
            <person name="Hauser L."/>
            <person name="Chang Y.J."/>
            <person name="Jeffries C.D."/>
            <person name="Detter J.C."/>
            <person name="Rohde M."/>
            <person name="Brambilla E."/>
            <person name="Spring S."/>
            <person name="Goker M."/>
            <person name="Sikorski J."/>
            <person name="Woyke T."/>
            <person name="Bristow J."/>
            <person name="Eisen J.A."/>
            <person name="Markowitz V."/>
            <person name="Hugenholtz P."/>
            <person name="Klenk H.P."/>
            <person name="Kyrpides N.C."/>
        </authorList>
    </citation>
    <scope>NUCLEOTIDE SEQUENCE [LARGE SCALE GENOMIC DNA]</scope>
    <source>
        <strain evidence="23">DSM 11293 / JCM 15392 / SEBR 4228</strain>
    </source>
</reference>
<comment type="cofactor">
    <cofactor evidence="2">
        <name>[3Fe-4S] cluster</name>
        <dbReference type="ChEBI" id="CHEBI:21137"/>
    </cofactor>
</comment>
<evidence type="ECO:0000256" key="20">
    <source>
        <dbReference type="ARBA" id="ARBA00079921"/>
    </source>
</evidence>
<dbReference type="CDD" id="cd00982">
    <property type="entry name" value="gltB_C"/>
    <property type="match status" value="1"/>
</dbReference>
<dbReference type="HOGENOM" id="CLU_000422_8_2_12"/>
<dbReference type="InterPro" id="IPR050711">
    <property type="entry name" value="ET-N_metabolism_enzyme"/>
</dbReference>
<evidence type="ECO:0000256" key="8">
    <source>
        <dbReference type="ARBA" id="ARBA00022643"/>
    </source>
</evidence>
<dbReference type="FunFam" id="2.160.20.60:FF:000001">
    <property type="entry name" value="Glutamate synthase, large subunit"/>
    <property type="match status" value="1"/>
</dbReference>
<evidence type="ECO:0000259" key="21">
    <source>
        <dbReference type="PROSITE" id="PS51278"/>
    </source>
</evidence>
<evidence type="ECO:0000256" key="2">
    <source>
        <dbReference type="ARBA" id="ARBA00001927"/>
    </source>
</evidence>
<dbReference type="InterPro" id="IPR017932">
    <property type="entry name" value="GATase_2_dom"/>
</dbReference>
<evidence type="ECO:0000256" key="4">
    <source>
        <dbReference type="ARBA" id="ARBA00009716"/>
    </source>
</evidence>
<comment type="pathway">
    <text evidence="17">Amino-acid biosynthesis; L-glutamate biosynthesis via GLT pathway; L-glutamate from 2-oxoglutarate and L-glutamine (NADP(+) route): step 1/1.</text>
</comment>
<keyword evidence="12 22" id="KW-0560">Oxidoreductase</keyword>
<comment type="catalytic activity">
    <reaction evidence="18">
        <text>2 L-glutamate + NADP(+) = L-glutamine + 2-oxoglutarate + NADPH + H(+)</text>
        <dbReference type="Rhea" id="RHEA:15501"/>
        <dbReference type="ChEBI" id="CHEBI:15378"/>
        <dbReference type="ChEBI" id="CHEBI:16810"/>
        <dbReference type="ChEBI" id="CHEBI:29985"/>
        <dbReference type="ChEBI" id="CHEBI:57783"/>
        <dbReference type="ChEBI" id="CHEBI:58349"/>
        <dbReference type="ChEBI" id="CHEBI:58359"/>
        <dbReference type="EC" id="1.4.1.13"/>
    </reaction>
</comment>
<dbReference type="Gene3D" id="3.20.20.70">
    <property type="entry name" value="Aldolase class I"/>
    <property type="match status" value="2"/>
</dbReference>
<dbReference type="GO" id="GO:0019676">
    <property type="term" value="P:ammonia assimilation cycle"/>
    <property type="evidence" value="ECO:0007669"/>
    <property type="project" value="TreeGrafter"/>
</dbReference>
<keyword evidence="9" id="KW-0479">Metal-binding</keyword>
<dbReference type="Gene3D" id="2.160.20.60">
    <property type="entry name" value="Glutamate synthase, alpha subunit, C-terminal domain"/>
    <property type="match status" value="1"/>
</dbReference>
<organism evidence="22 23">
    <name type="scientific">Sediminispirochaeta smaragdinae (strain DSM 11293 / JCM 15392 / SEBR 4228)</name>
    <name type="common">Spirochaeta smaragdinae</name>
    <dbReference type="NCBI Taxonomy" id="573413"/>
    <lineage>
        <taxon>Bacteria</taxon>
        <taxon>Pseudomonadati</taxon>
        <taxon>Spirochaetota</taxon>
        <taxon>Spirochaetia</taxon>
        <taxon>Spirochaetales</taxon>
        <taxon>Spirochaetaceae</taxon>
        <taxon>Sediminispirochaeta</taxon>
    </lineage>
</organism>
<dbReference type="InterPro" id="IPR002932">
    <property type="entry name" value="Glu_synthdom"/>
</dbReference>
<keyword evidence="11" id="KW-0315">Glutamine amidotransferase</keyword>
<dbReference type="EMBL" id="CP002116">
    <property type="protein sequence ID" value="ADK81442.1"/>
    <property type="molecule type" value="Genomic_DNA"/>
</dbReference>
<evidence type="ECO:0000256" key="11">
    <source>
        <dbReference type="ARBA" id="ARBA00022962"/>
    </source>
</evidence>
<dbReference type="CDD" id="cd02808">
    <property type="entry name" value="GltS_FMN"/>
    <property type="match status" value="1"/>
</dbReference>
<dbReference type="FunFam" id="3.60.20.10:FF:000001">
    <property type="entry name" value="Glutamate synthase, large subunit"/>
    <property type="match status" value="1"/>
</dbReference>